<proteinExistence type="predicted"/>
<sequence>MPFGLFKRKEHAAAAPATDSAVASSLEGSDPTAVTIQAELKNFQAEHKWDPNLPEEERVAIDQALEGGDIEKKAAVEVHLLEEDSPYPEVRAAVRNYDEDVPANTLRAWMIGMLWTTM</sequence>
<dbReference type="AlphaFoldDB" id="A0A9N9LJ95"/>
<protein>
    <submittedName>
        <fullName evidence="1">Uncharacterized protein</fullName>
    </submittedName>
</protein>
<gene>
    <name evidence="1" type="ORF">HYALB_00011701</name>
</gene>
<keyword evidence="2" id="KW-1185">Reference proteome</keyword>
<dbReference type="EMBL" id="CAJVRM010000123">
    <property type="protein sequence ID" value="CAG8975038.1"/>
    <property type="molecule type" value="Genomic_DNA"/>
</dbReference>
<dbReference type="OrthoDB" id="9986677at2759"/>
<accession>A0A9N9LJ95</accession>
<name>A0A9N9LJ95_9HELO</name>
<organism evidence="1 2">
    <name type="scientific">Hymenoscyphus albidus</name>
    <dbReference type="NCBI Taxonomy" id="595503"/>
    <lineage>
        <taxon>Eukaryota</taxon>
        <taxon>Fungi</taxon>
        <taxon>Dikarya</taxon>
        <taxon>Ascomycota</taxon>
        <taxon>Pezizomycotina</taxon>
        <taxon>Leotiomycetes</taxon>
        <taxon>Helotiales</taxon>
        <taxon>Helotiaceae</taxon>
        <taxon>Hymenoscyphus</taxon>
    </lineage>
</organism>
<evidence type="ECO:0000313" key="2">
    <source>
        <dbReference type="Proteomes" id="UP000701801"/>
    </source>
</evidence>
<comment type="caution">
    <text evidence="1">The sequence shown here is derived from an EMBL/GenBank/DDBJ whole genome shotgun (WGS) entry which is preliminary data.</text>
</comment>
<evidence type="ECO:0000313" key="1">
    <source>
        <dbReference type="EMBL" id="CAG8975038.1"/>
    </source>
</evidence>
<dbReference type="Proteomes" id="UP000701801">
    <property type="component" value="Unassembled WGS sequence"/>
</dbReference>
<reference evidence="1" key="1">
    <citation type="submission" date="2021-07" db="EMBL/GenBank/DDBJ databases">
        <authorList>
            <person name="Durling M."/>
        </authorList>
    </citation>
    <scope>NUCLEOTIDE SEQUENCE</scope>
</reference>